<accession>A0A084TIX0</accession>
<evidence type="ECO:0000256" key="2">
    <source>
        <dbReference type="ARBA" id="ARBA00008163"/>
    </source>
</evidence>
<dbReference type="Proteomes" id="UP000028521">
    <property type="component" value="Unassembled WGS sequence"/>
</dbReference>
<reference evidence="10" key="2">
    <citation type="submission" date="2014-07" db="EMBL/GenBank/DDBJ databases">
        <title>Genome sequence of Mangrovimonas yunxiaonensis.</title>
        <authorList>
            <person name="Li Y."/>
            <person name="Zheng T."/>
        </authorList>
    </citation>
    <scope>NUCLEOTIDE SEQUENCE [LARGE SCALE GENOMIC DNA]</scope>
    <source>
        <strain evidence="10">LY01</strain>
    </source>
</reference>
<feature type="chain" id="PRO_5001782658" evidence="8">
    <location>
        <begin position="20"/>
        <end position="509"/>
    </location>
</feature>
<dbReference type="STRING" id="1197477.IA57_09320"/>
<comment type="caution">
    <text evidence="9">The sequence shown here is derived from an EMBL/GenBank/DDBJ whole genome shotgun (WGS) entry which is preliminary data.</text>
</comment>
<proteinExistence type="inferred from homology"/>
<keyword evidence="5 8" id="KW-0732">Signal</keyword>
<name>A0A084TIX0_9FLAO</name>
<feature type="signal peptide" evidence="8">
    <location>
        <begin position="1"/>
        <end position="19"/>
    </location>
</feature>
<dbReference type="GO" id="GO:0009279">
    <property type="term" value="C:cell outer membrane"/>
    <property type="evidence" value="ECO:0007669"/>
    <property type="project" value="UniProtKB-SubCell"/>
</dbReference>
<comment type="subcellular location">
    <subcellularLocation>
        <location evidence="1">Cell outer membrane</location>
        <topology evidence="1">Multi-pass membrane protein</topology>
    </subcellularLocation>
</comment>
<dbReference type="AlphaFoldDB" id="A0A084TIX0"/>
<organism evidence="9 10">
    <name type="scientific">Mangrovimonas yunxiaonensis</name>
    <dbReference type="NCBI Taxonomy" id="1197477"/>
    <lineage>
        <taxon>Bacteria</taxon>
        <taxon>Pseudomonadati</taxon>
        <taxon>Bacteroidota</taxon>
        <taxon>Flavobacteriia</taxon>
        <taxon>Flavobacteriales</taxon>
        <taxon>Flavobacteriaceae</taxon>
        <taxon>Mangrovimonas</taxon>
    </lineage>
</organism>
<keyword evidence="3" id="KW-1134">Transmembrane beta strand</keyword>
<evidence type="ECO:0000256" key="3">
    <source>
        <dbReference type="ARBA" id="ARBA00022452"/>
    </source>
</evidence>
<dbReference type="PANTHER" id="PTHR35093:SF8">
    <property type="entry name" value="OUTER MEMBRANE PROTEIN NMB0088-RELATED"/>
    <property type="match status" value="1"/>
</dbReference>
<comment type="similarity">
    <text evidence="2">Belongs to the OmpP1/FadL family.</text>
</comment>
<keyword evidence="10" id="KW-1185">Reference proteome</keyword>
<dbReference type="GO" id="GO:0015483">
    <property type="term" value="F:long-chain fatty acid transporting porin activity"/>
    <property type="evidence" value="ECO:0007669"/>
    <property type="project" value="TreeGrafter"/>
</dbReference>
<evidence type="ECO:0000256" key="4">
    <source>
        <dbReference type="ARBA" id="ARBA00022692"/>
    </source>
</evidence>
<reference evidence="9 10" key="1">
    <citation type="journal article" date="2014" name="Genome Announc.">
        <title>Draft Genome Sequence of the Algicidal Bacterium Mangrovimonas yunxiaonensis Strain LY01.</title>
        <authorList>
            <person name="Li Y."/>
            <person name="Zhu H."/>
            <person name="Li C."/>
            <person name="Zhang H."/>
            <person name="Chen Z."/>
            <person name="Zheng W."/>
            <person name="Xu H."/>
            <person name="Zheng T."/>
        </authorList>
    </citation>
    <scope>NUCLEOTIDE SEQUENCE [LARGE SCALE GENOMIC DNA]</scope>
    <source>
        <strain evidence="9 10">LY01</strain>
    </source>
</reference>
<keyword evidence="7" id="KW-0998">Cell outer membrane</keyword>
<sequence>MKKLIVLTLGLVFTQIFYAQDINDALRYSQDNIQGTARFRALSGAFGALGGDMSAVGINPAGSAVFTGSHISISLANNHLKNNTQYFEGHSKATNSNFDLNQTGAAFVFYNGNQNSNWKKFTLAVAYDKTGDFDNDWLAQGTSNLSIDRYFLDRTETGQFPFGVLTLQNGEYLEEAYADIGTNYGYDYQQVFLGYWAGIIDPDDDTDMQTTNYISNTAPATSFNQEHYYASSGYNGKFSFNFATQFKDKLYLGLNLNSHFINYDSITSFYETNSNPNSLANNILFENSLSTIGSGFSFQIGAIANITKNLRAGLSYASPTWYHIEEELTQNIDSNMADQDIGYISTVTNIYPSYKLQTPSEFTGSLAYIFGKYGLLSFDYAVKDYGSIKFKPTSDAYFSHLNQSMSNRLTLASTYRLGGEFRIKQLSLRAGYRFEESPYDNNDNNGNTMSDLNGYSLGFGYSFGRFNLDLSFDHAAREYENQLYNVGLTNKAKIDSKSSNVILTLGFNL</sequence>
<keyword evidence="4" id="KW-0812">Transmembrane</keyword>
<dbReference type="Pfam" id="PF03349">
    <property type="entry name" value="Toluene_X"/>
    <property type="match status" value="1"/>
</dbReference>
<evidence type="ECO:0000256" key="7">
    <source>
        <dbReference type="ARBA" id="ARBA00023237"/>
    </source>
</evidence>
<dbReference type="OrthoDB" id="9765571at2"/>
<evidence type="ECO:0000313" key="9">
    <source>
        <dbReference type="EMBL" id="KFB00656.1"/>
    </source>
</evidence>
<dbReference type="Gene3D" id="2.40.160.60">
    <property type="entry name" value="Outer membrane protein transport protein (OMPP1/FadL/TodX)"/>
    <property type="match status" value="1"/>
</dbReference>
<dbReference type="InterPro" id="IPR005017">
    <property type="entry name" value="OMPP1/FadL/TodX"/>
</dbReference>
<dbReference type="PANTHER" id="PTHR35093">
    <property type="entry name" value="OUTER MEMBRANE PROTEIN NMB0088-RELATED"/>
    <property type="match status" value="1"/>
</dbReference>
<protein>
    <submittedName>
        <fullName evidence="9">Transporter</fullName>
    </submittedName>
</protein>
<evidence type="ECO:0000256" key="1">
    <source>
        <dbReference type="ARBA" id="ARBA00004571"/>
    </source>
</evidence>
<gene>
    <name evidence="9" type="ORF">IA57_09320</name>
</gene>
<dbReference type="SUPFAM" id="SSF56935">
    <property type="entry name" value="Porins"/>
    <property type="match status" value="1"/>
</dbReference>
<evidence type="ECO:0000313" key="10">
    <source>
        <dbReference type="Proteomes" id="UP000028521"/>
    </source>
</evidence>
<evidence type="ECO:0000256" key="8">
    <source>
        <dbReference type="SAM" id="SignalP"/>
    </source>
</evidence>
<keyword evidence="6" id="KW-0472">Membrane</keyword>
<evidence type="ECO:0000256" key="6">
    <source>
        <dbReference type="ARBA" id="ARBA00023136"/>
    </source>
</evidence>
<dbReference type="eggNOG" id="COG2067">
    <property type="taxonomic scope" value="Bacteria"/>
</dbReference>
<dbReference type="EMBL" id="JPFK01000007">
    <property type="protein sequence ID" value="KFB00656.1"/>
    <property type="molecule type" value="Genomic_DNA"/>
</dbReference>
<dbReference type="RefSeq" id="WP_036122265.1">
    <property type="nucleotide sequence ID" value="NZ_BMET01000006.1"/>
</dbReference>
<evidence type="ECO:0000256" key="5">
    <source>
        <dbReference type="ARBA" id="ARBA00022729"/>
    </source>
</evidence>